<gene>
    <name evidence="12" type="ORF">FJT64_023180</name>
</gene>
<reference evidence="12 13" key="1">
    <citation type="submission" date="2019-07" db="EMBL/GenBank/DDBJ databases">
        <title>Draft genome assembly of a fouling barnacle, Amphibalanus amphitrite (Darwin, 1854): The first reference genome for Thecostraca.</title>
        <authorList>
            <person name="Kim W."/>
        </authorList>
    </citation>
    <scope>NUCLEOTIDE SEQUENCE [LARGE SCALE GENOMIC DNA]</scope>
    <source>
        <strain evidence="12">SNU_AA5</strain>
        <tissue evidence="12">Soma without cirri and trophi</tissue>
    </source>
</reference>
<evidence type="ECO:0000256" key="7">
    <source>
        <dbReference type="ARBA" id="ARBA00023136"/>
    </source>
</evidence>
<evidence type="ECO:0000256" key="9">
    <source>
        <dbReference type="ARBA" id="ARBA00023224"/>
    </source>
</evidence>
<accession>A0A6A4WCR1</accession>
<feature type="transmembrane region" description="Helical" evidence="10">
    <location>
        <begin position="377"/>
        <end position="396"/>
    </location>
</feature>
<dbReference type="PANTHER" id="PTHR21137">
    <property type="entry name" value="ODORANT RECEPTOR"/>
    <property type="match status" value="1"/>
</dbReference>
<evidence type="ECO:0000256" key="10">
    <source>
        <dbReference type="RuleBase" id="RU351113"/>
    </source>
</evidence>
<dbReference type="GO" id="GO:0004984">
    <property type="term" value="F:olfactory receptor activity"/>
    <property type="evidence" value="ECO:0007669"/>
    <property type="project" value="InterPro"/>
</dbReference>
<dbReference type="Proteomes" id="UP000440578">
    <property type="component" value="Unassembled WGS sequence"/>
</dbReference>
<dbReference type="GO" id="GO:0005886">
    <property type="term" value="C:plasma membrane"/>
    <property type="evidence" value="ECO:0007669"/>
    <property type="project" value="UniProtKB-SubCell"/>
</dbReference>
<evidence type="ECO:0000256" key="6">
    <source>
        <dbReference type="ARBA" id="ARBA00022989"/>
    </source>
</evidence>
<comment type="similarity">
    <text evidence="10">Belongs to the insect chemoreceptor superfamily. Heteromeric odorant receptor channel (TC 1.A.69) family.</text>
</comment>
<feature type="transmembrane region" description="Helical" evidence="10">
    <location>
        <begin position="82"/>
        <end position="100"/>
    </location>
</feature>
<evidence type="ECO:0000256" key="4">
    <source>
        <dbReference type="ARBA" id="ARBA00022692"/>
    </source>
</evidence>
<feature type="transmembrane region" description="Helical" evidence="10">
    <location>
        <begin position="455"/>
        <end position="477"/>
    </location>
</feature>
<keyword evidence="8 10" id="KW-0675">Receptor</keyword>
<name>A0A6A4WCR1_AMPAM</name>
<keyword evidence="9 10" id="KW-0807">Transducer</keyword>
<evidence type="ECO:0000256" key="2">
    <source>
        <dbReference type="ARBA" id="ARBA00022475"/>
    </source>
</evidence>
<feature type="transmembrane region" description="Helical" evidence="10">
    <location>
        <begin position="178"/>
        <end position="208"/>
    </location>
</feature>
<protein>
    <recommendedName>
        <fullName evidence="10">Odorant receptor</fullName>
    </recommendedName>
</protein>
<keyword evidence="13" id="KW-1185">Reference proteome</keyword>
<keyword evidence="6 10" id="KW-1133">Transmembrane helix</keyword>
<evidence type="ECO:0000313" key="13">
    <source>
        <dbReference type="Proteomes" id="UP000440578"/>
    </source>
</evidence>
<feature type="transmembrane region" description="Helical" evidence="10">
    <location>
        <begin position="52"/>
        <end position="70"/>
    </location>
</feature>
<keyword evidence="5 10" id="KW-0552">Olfaction</keyword>
<keyword evidence="11" id="KW-0175">Coiled coil</keyword>
<evidence type="ECO:0000313" key="12">
    <source>
        <dbReference type="EMBL" id="KAF0305146.1"/>
    </source>
</evidence>
<dbReference type="InterPro" id="IPR004117">
    <property type="entry name" value="7tm6_olfct_rcpt"/>
</dbReference>
<comment type="subcellular location">
    <subcellularLocation>
        <location evidence="1 10">Cell membrane</location>
        <topology evidence="1 10">Multi-pass membrane protein</topology>
    </subcellularLocation>
</comment>
<evidence type="ECO:0000256" key="3">
    <source>
        <dbReference type="ARBA" id="ARBA00022606"/>
    </source>
</evidence>
<feature type="transmembrane region" description="Helical" evidence="10">
    <location>
        <begin position="337"/>
        <end position="365"/>
    </location>
</feature>
<keyword evidence="7 10" id="KW-0472">Membrane</keyword>
<dbReference type="EMBL" id="VIIS01000775">
    <property type="protein sequence ID" value="KAF0305146.1"/>
    <property type="molecule type" value="Genomic_DNA"/>
</dbReference>
<sequence>MKQQSGDKPCGSHELRCLHRRLVSTTLWLTGWLTLSGLHVRRPPSWLWLLRLLPLTAYLLVFLGAALLLISSPTEQQVVEGFSVYVFFLQTAVILVVFITKRNELDELDRQLEALSRHAACHNSTTRRRILIRIALFVLVAIINFILWIAYPIAIGNFTHGNYNFQMKIPDSMETPTSYWVCMFFQFVIIMLSCSLALAFDCCFFAWINSVEFHLTSVRRAIEKIDCKKSAKEAFVSQEESVQNILKLESVETRGKMPFQFESSETEGEVRTQTPKTIDGTITPKKPATGDVTVFLGSIPPEKERLPPEFADPAAALCSIDQHYRLITRLVSSINHLCGLPVLLTHAATMSNILFGLFASISLILRPVFVPGQDIHVMGYSMYIFIFFLRITFYSYDGGNIVEKNAAFVAALADMQWLELPERARLRRKAIMQKASQPLCINALGVFAINKINVLNIFSFVLTYLVIMIQMLTSVIGRLPSAK</sequence>
<keyword evidence="4 10" id="KW-0812">Transmembrane</keyword>
<feature type="transmembrane region" description="Helical" evidence="10">
    <location>
        <begin position="134"/>
        <end position="158"/>
    </location>
</feature>
<feature type="coiled-coil region" evidence="11">
    <location>
        <begin position="98"/>
        <end position="125"/>
    </location>
</feature>
<evidence type="ECO:0000256" key="8">
    <source>
        <dbReference type="ARBA" id="ARBA00023170"/>
    </source>
</evidence>
<dbReference type="AlphaFoldDB" id="A0A6A4WCR1"/>
<dbReference type="PANTHER" id="PTHR21137:SF35">
    <property type="entry name" value="ODORANT RECEPTOR 19A-RELATED"/>
    <property type="match status" value="1"/>
</dbReference>
<dbReference type="OrthoDB" id="6401150at2759"/>
<dbReference type="GO" id="GO:0007165">
    <property type="term" value="P:signal transduction"/>
    <property type="evidence" value="ECO:0007669"/>
    <property type="project" value="UniProtKB-KW"/>
</dbReference>
<evidence type="ECO:0000256" key="11">
    <source>
        <dbReference type="SAM" id="Coils"/>
    </source>
</evidence>
<keyword evidence="2" id="KW-1003">Cell membrane</keyword>
<evidence type="ECO:0000256" key="5">
    <source>
        <dbReference type="ARBA" id="ARBA00022725"/>
    </source>
</evidence>
<keyword evidence="3 10" id="KW-0716">Sensory transduction</keyword>
<comment type="caution">
    <text evidence="12">The sequence shown here is derived from an EMBL/GenBank/DDBJ whole genome shotgun (WGS) entry which is preliminary data.</text>
</comment>
<dbReference type="Pfam" id="PF02949">
    <property type="entry name" value="7tm_6"/>
    <property type="match status" value="1"/>
</dbReference>
<organism evidence="12 13">
    <name type="scientific">Amphibalanus amphitrite</name>
    <name type="common">Striped barnacle</name>
    <name type="synonym">Balanus amphitrite</name>
    <dbReference type="NCBI Taxonomy" id="1232801"/>
    <lineage>
        <taxon>Eukaryota</taxon>
        <taxon>Metazoa</taxon>
        <taxon>Ecdysozoa</taxon>
        <taxon>Arthropoda</taxon>
        <taxon>Crustacea</taxon>
        <taxon>Multicrustacea</taxon>
        <taxon>Cirripedia</taxon>
        <taxon>Thoracica</taxon>
        <taxon>Thoracicalcarea</taxon>
        <taxon>Balanomorpha</taxon>
        <taxon>Balanoidea</taxon>
        <taxon>Balanidae</taxon>
        <taxon>Amphibalaninae</taxon>
        <taxon>Amphibalanus</taxon>
    </lineage>
</organism>
<evidence type="ECO:0000256" key="1">
    <source>
        <dbReference type="ARBA" id="ARBA00004651"/>
    </source>
</evidence>
<dbReference type="GO" id="GO:0005549">
    <property type="term" value="F:odorant binding"/>
    <property type="evidence" value="ECO:0007669"/>
    <property type="project" value="InterPro"/>
</dbReference>
<proteinExistence type="inferred from homology"/>